<reference evidence="9 10" key="1">
    <citation type="journal article" date="2012" name="PLoS Pathog.">
        <title>Diverse lifestyles and strategies of plant pathogenesis encoded in the genomes of eighteen Dothideomycetes fungi.</title>
        <authorList>
            <person name="Ohm R.A."/>
            <person name="Feau N."/>
            <person name="Henrissat B."/>
            <person name="Schoch C.L."/>
            <person name="Horwitz B.A."/>
            <person name="Barry K.W."/>
            <person name="Condon B.J."/>
            <person name="Copeland A.C."/>
            <person name="Dhillon B."/>
            <person name="Glaser F."/>
            <person name="Hesse C.N."/>
            <person name="Kosti I."/>
            <person name="LaButti K."/>
            <person name="Lindquist E.A."/>
            <person name="Lucas S."/>
            <person name="Salamov A.A."/>
            <person name="Bradshaw R.E."/>
            <person name="Ciuffetti L."/>
            <person name="Hamelin R.C."/>
            <person name="Kema G.H.J."/>
            <person name="Lawrence C."/>
            <person name="Scott J.A."/>
            <person name="Spatafora J.W."/>
            <person name="Turgeon B.G."/>
            <person name="de Wit P.J.G.M."/>
            <person name="Zhong S."/>
            <person name="Goodwin S.B."/>
            <person name="Grigoriev I.V."/>
        </authorList>
    </citation>
    <scope>NUCLEOTIDE SEQUENCE [LARGE SCALE GENOMIC DNA]</scope>
    <source>
        <strain evidence="9 10">SO2202</strain>
    </source>
</reference>
<dbReference type="OrthoDB" id="366214at2759"/>
<dbReference type="GO" id="GO:0005840">
    <property type="term" value="C:ribosome"/>
    <property type="evidence" value="ECO:0007669"/>
    <property type="project" value="UniProtKB-KW"/>
</dbReference>
<organism evidence="9 10">
    <name type="scientific">Sphaerulina musiva (strain SO2202)</name>
    <name type="common">Poplar stem canker fungus</name>
    <name type="synonym">Septoria musiva</name>
    <dbReference type="NCBI Taxonomy" id="692275"/>
    <lineage>
        <taxon>Eukaryota</taxon>
        <taxon>Fungi</taxon>
        <taxon>Dikarya</taxon>
        <taxon>Ascomycota</taxon>
        <taxon>Pezizomycotina</taxon>
        <taxon>Dothideomycetes</taxon>
        <taxon>Dothideomycetidae</taxon>
        <taxon>Mycosphaerellales</taxon>
        <taxon>Mycosphaerellaceae</taxon>
        <taxon>Sphaerulina</taxon>
    </lineage>
</organism>
<evidence type="ECO:0000256" key="1">
    <source>
        <dbReference type="ARBA" id="ARBA00007102"/>
    </source>
</evidence>
<dbReference type="Gene3D" id="3.30.70.600">
    <property type="entry name" value="Ribosomal protein S10 domain"/>
    <property type="match status" value="1"/>
</dbReference>
<dbReference type="PANTHER" id="PTHR11700">
    <property type="entry name" value="30S RIBOSOMAL PROTEIN S10 FAMILY MEMBER"/>
    <property type="match status" value="1"/>
</dbReference>
<keyword evidence="3" id="KW-0687">Ribonucleoprotein</keyword>
<dbReference type="Proteomes" id="UP000016931">
    <property type="component" value="Unassembled WGS sequence"/>
</dbReference>
<dbReference type="GO" id="GO:0006412">
    <property type="term" value="P:translation"/>
    <property type="evidence" value="ECO:0007669"/>
    <property type="project" value="InterPro"/>
</dbReference>
<protein>
    <recommendedName>
        <fullName evidence="4">Small ribosomal subunit protein uS10m</fullName>
    </recommendedName>
    <alternativeName>
        <fullName evidence="5">37S ribosomal protein S10, mitochondrial</fullName>
    </alternativeName>
    <alternativeName>
        <fullName evidence="6">Mitochondrial ribosomal small subunit protein 10</fullName>
    </alternativeName>
</protein>
<comment type="similarity">
    <text evidence="1">Belongs to the universal ribosomal protein uS10 family.</text>
</comment>
<dbReference type="GO" id="GO:0003735">
    <property type="term" value="F:structural constituent of ribosome"/>
    <property type="evidence" value="ECO:0007669"/>
    <property type="project" value="InterPro"/>
</dbReference>
<dbReference type="Pfam" id="PF00338">
    <property type="entry name" value="Ribosomal_S10"/>
    <property type="match status" value="1"/>
</dbReference>
<evidence type="ECO:0000256" key="4">
    <source>
        <dbReference type="ARBA" id="ARBA00035261"/>
    </source>
</evidence>
<feature type="region of interest" description="Disordered" evidence="7">
    <location>
        <begin position="240"/>
        <end position="283"/>
    </location>
</feature>
<sequence length="283" mass="31827">MATPSYARSLTSAVKRLKLSTICTTPTQTRSIQHSRPRSAQPLPSELQSELARIRLPKAVQATYLAPLRRRTRVNADTVCKLQLRSYNVRNLEVFTDFALRAAYFLNLSVRGLRSLPKKTERWTVPRSNFVHKKSQENFERITMGREIQIKDGHSDVVATWLAFLRKHQYYGVGMKANVWDYGGLDAPTEMDEEAAKVAQMLGEVPLVKLTNGKQHGENLQKLLIDEPFKASWGAYTPSSGATTVPHGNHRVPTKSVHTPGLIKKATPKEATPNTEEKEQPQT</sequence>
<accession>N1QHE9</accession>
<evidence type="ECO:0000313" key="10">
    <source>
        <dbReference type="Proteomes" id="UP000016931"/>
    </source>
</evidence>
<keyword evidence="2 9" id="KW-0689">Ribosomal protein</keyword>
<evidence type="ECO:0000259" key="8">
    <source>
        <dbReference type="SMART" id="SM01403"/>
    </source>
</evidence>
<dbReference type="STRING" id="692275.N1QHE9"/>
<dbReference type="AlphaFoldDB" id="N1QHE9"/>
<dbReference type="SMART" id="SM01403">
    <property type="entry name" value="Ribosomal_S10"/>
    <property type="match status" value="1"/>
</dbReference>
<dbReference type="eggNOG" id="KOG3321">
    <property type="taxonomic scope" value="Eukaryota"/>
</dbReference>
<proteinExistence type="inferred from homology"/>
<dbReference type="GeneID" id="27899729"/>
<gene>
    <name evidence="9" type="ORF">SEPMUDRAFT_133845</name>
</gene>
<dbReference type="EMBL" id="KB456265">
    <property type="protein sequence ID" value="EMF11869.1"/>
    <property type="molecule type" value="Genomic_DNA"/>
</dbReference>
<evidence type="ECO:0000256" key="5">
    <source>
        <dbReference type="ARBA" id="ARBA00042916"/>
    </source>
</evidence>
<dbReference type="RefSeq" id="XP_016759990.1">
    <property type="nucleotide sequence ID" value="XM_016902592.1"/>
</dbReference>
<dbReference type="InterPro" id="IPR036838">
    <property type="entry name" value="Ribosomal_uS10_dom_sf"/>
</dbReference>
<dbReference type="SUPFAM" id="SSF54999">
    <property type="entry name" value="Ribosomal protein S10"/>
    <property type="match status" value="1"/>
</dbReference>
<evidence type="ECO:0000256" key="7">
    <source>
        <dbReference type="SAM" id="MobiDB-lite"/>
    </source>
</evidence>
<dbReference type="InterPro" id="IPR027486">
    <property type="entry name" value="Ribosomal_uS10_dom"/>
</dbReference>
<dbReference type="HOGENOM" id="CLU_051208_2_1_1"/>
<dbReference type="OMA" id="MRAAYFL"/>
<dbReference type="GO" id="GO:1990904">
    <property type="term" value="C:ribonucleoprotein complex"/>
    <property type="evidence" value="ECO:0007669"/>
    <property type="project" value="UniProtKB-KW"/>
</dbReference>
<evidence type="ECO:0000256" key="6">
    <source>
        <dbReference type="ARBA" id="ARBA00078476"/>
    </source>
</evidence>
<keyword evidence="10" id="KW-1185">Reference proteome</keyword>
<name>N1QHE9_SPHMS</name>
<dbReference type="InterPro" id="IPR001848">
    <property type="entry name" value="Ribosomal_uS10"/>
</dbReference>
<feature type="domain" description="Small ribosomal subunit protein uS10" evidence="8">
    <location>
        <begin position="81"/>
        <end position="178"/>
    </location>
</feature>
<evidence type="ECO:0000256" key="2">
    <source>
        <dbReference type="ARBA" id="ARBA00022980"/>
    </source>
</evidence>
<dbReference type="FunFam" id="3.30.70.600:FF:000003">
    <property type="entry name" value="30S ribosomal protein S10"/>
    <property type="match status" value="1"/>
</dbReference>
<evidence type="ECO:0000313" key="9">
    <source>
        <dbReference type="EMBL" id="EMF11869.1"/>
    </source>
</evidence>
<evidence type="ECO:0000256" key="3">
    <source>
        <dbReference type="ARBA" id="ARBA00023274"/>
    </source>
</evidence>